<feature type="region of interest" description="Disordered" evidence="1">
    <location>
        <begin position="81"/>
        <end position="120"/>
    </location>
</feature>
<gene>
    <name evidence="2" type="ORF">PLEPLA_LOCUS16568</name>
</gene>
<comment type="caution">
    <text evidence="2">The sequence shown here is derived from an EMBL/GenBank/DDBJ whole genome shotgun (WGS) entry which is preliminary data.</text>
</comment>
<dbReference type="Proteomes" id="UP001153269">
    <property type="component" value="Unassembled WGS sequence"/>
</dbReference>
<proteinExistence type="predicted"/>
<evidence type="ECO:0000313" key="3">
    <source>
        <dbReference type="Proteomes" id="UP001153269"/>
    </source>
</evidence>
<evidence type="ECO:0000313" key="2">
    <source>
        <dbReference type="EMBL" id="CAB1428595.1"/>
    </source>
</evidence>
<reference evidence="2" key="1">
    <citation type="submission" date="2020-03" db="EMBL/GenBank/DDBJ databases">
        <authorList>
            <person name="Weist P."/>
        </authorList>
    </citation>
    <scope>NUCLEOTIDE SEQUENCE</scope>
</reference>
<evidence type="ECO:0000256" key="1">
    <source>
        <dbReference type="SAM" id="MobiDB-lite"/>
    </source>
</evidence>
<sequence>MISLADVHLYLWLNRWARAAAGGAVALLPTPPKARCAARLNVFFVGGWSSYTASLLRGLSFSWTFGVVSVAGAEGGPLEGTGYGGRRRRLWTPVGPFSGSPQPRRPLGEPSVREGGPPPAVRLSWRLAAD</sequence>
<accession>A0A9N7YEJ7</accession>
<protein>
    <submittedName>
        <fullName evidence="2">Uncharacterized protein</fullName>
    </submittedName>
</protein>
<name>A0A9N7YEJ7_PLEPL</name>
<dbReference type="AlphaFoldDB" id="A0A9N7YEJ7"/>
<organism evidence="2 3">
    <name type="scientific">Pleuronectes platessa</name>
    <name type="common">European plaice</name>
    <dbReference type="NCBI Taxonomy" id="8262"/>
    <lineage>
        <taxon>Eukaryota</taxon>
        <taxon>Metazoa</taxon>
        <taxon>Chordata</taxon>
        <taxon>Craniata</taxon>
        <taxon>Vertebrata</taxon>
        <taxon>Euteleostomi</taxon>
        <taxon>Actinopterygii</taxon>
        <taxon>Neopterygii</taxon>
        <taxon>Teleostei</taxon>
        <taxon>Neoteleostei</taxon>
        <taxon>Acanthomorphata</taxon>
        <taxon>Carangaria</taxon>
        <taxon>Pleuronectiformes</taxon>
        <taxon>Pleuronectoidei</taxon>
        <taxon>Pleuronectidae</taxon>
        <taxon>Pleuronectes</taxon>
    </lineage>
</organism>
<dbReference type="EMBL" id="CADEAL010001069">
    <property type="protein sequence ID" value="CAB1428595.1"/>
    <property type="molecule type" value="Genomic_DNA"/>
</dbReference>
<keyword evidence="3" id="KW-1185">Reference proteome</keyword>